<gene>
    <name evidence="1" type="ORF">BSAL_60985</name>
</gene>
<reference evidence="2" key="1">
    <citation type="submission" date="2015-09" db="EMBL/GenBank/DDBJ databases">
        <authorList>
            <consortium name="Pathogen Informatics"/>
        </authorList>
    </citation>
    <scope>NUCLEOTIDE SEQUENCE [LARGE SCALE GENOMIC DNA]</scope>
    <source>
        <strain evidence="2">Lake Konstanz</strain>
    </source>
</reference>
<dbReference type="EMBL" id="CYKH01000284">
    <property type="protein sequence ID" value="CUF27957.1"/>
    <property type="molecule type" value="Genomic_DNA"/>
</dbReference>
<dbReference type="VEuPathDB" id="TriTrypDB:BSAL_60985"/>
<dbReference type="AlphaFoldDB" id="A0A0S4IQK1"/>
<protein>
    <submittedName>
        <fullName evidence="1">Uncharacterized protein</fullName>
    </submittedName>
</protein>
<name>A0A0S4IQK1_BODSA</name>
<proteinExistence type="predicted"/>
<sequence length="138" mass="15613">MGCMRLALSHQRYLPQGFSLLTMNALHLALREANVTILIFLSEVHHQLESFYVDATSVQTVFSFFLSFTLCVRIDGASQVMLVLRVPVANGARSHRRPLSRQIVSCVRNDDHARRRGRAELPLVPQADTNRCEGPHIF</sequence>
<evidence type="ECO:0000313" key="1">
    <source>
        <dbReference type="EMBL" id="CUF27957.1"/>
    </source>
</evidence>
<dbReference type="Proteomes" id="UP000051952">
    <property type="component" value="Unassembled WGS sequence"/>
</dbReference>
<accession>A0A0S4IQK1</accession>
<keyword evidence="2" id="KW-1185">Reference proteome</keyword>
<organism evidence="1 2">
    <name type="scientific">Bodo saltans</name>
    <name type="common">Flagellated protozoan</name>
    <dbReference type="NCBI Taxonomy" id="75058"/>
    <lineage>
        <taxon>Eukaryota</taxon>
        <taxon>Discoba</taxon>
        <taxon>Euglenozoa</taxon>
        <taxon>Kinetoplastea</taxon>
        <taxon>Metakinetoplastina</taxon>
        <taxon>Eubodonida</taxon>
        <taxon>Bodonidae</taxon>
        <taxon>Bodo</taxon>
    </lineage>
</organism>
<evidence type="ECO:0000313" key="2">
    <source>
        <dbReference type="Proteomes" id="UP000051952"/>
    </source>
</evidence>